<dbReference type="RefSeq" id="XP_056683494.1">
    <property type="nucleotide sequence ID" value="XM_056827516.1"/>
</dbReference>
<reference evidence="6" key="4">
    <citation type="journal article" date="2023" name="Sci. Adv.">
        <title>High-resolution cryo-EM structures of plant cytochrome b6f at work.</title>
        <authorList>
            <person name="Sarewicz M."/>
            <person name="Szwalec M."/>
            <person name="Pintscher S."/>
            <person name="Indyka P."/>
            <person name="Rawski M."/>
            <person name="Pietras R."/>
            <person name="Mielecki B."/>
            <person name="Koziej L."/>
            <person name="Jaciuk M."/>
            <person name="Glatt S."/>
            <person name="Osyczka A."/>
        </authorList>
    </citation>
    <scope>STRUCTURE BY ELECTRON MICROSCOPY (2.13 ANGSTROMS)</scope>
</reference>
<evidence type="ECO:0007829" key="8">
    <source>
        <dbReference type="PDB" id="9ES8"/>
    </source>
</evidence>
<keyword evidence="5 6" id="KW-0002">3D-structure</keyword>
<dbReference type="PANTHER" id="PTHR36370:SF1">
    <property type="entry name" value="THYLAKOID SOLUBLE PHOSPHOPROTEIN"/>
    <property type="match status" value="1"/>
</dbReference>
<dbReference type="DisProt" id="DP01055"/>
<dbReference type="GO" id="GO:0009507">
    <property type="term" value="C:chloroplast"/>
    <property type="evidence" value="ECO:0007669"/>
    <property type="project" value="TreeGrafter"/>
</dbReference>
<evidence type="ECO:0007829" key="5">
    <source>
        <dbReference type="PDB" id="2FFT"/>
    </source>
</evidence>
<dbReference type="PDB" id="7ZYV">
    <property type="method" value="EM"/>
    <property type="resolution" value="2.13 A"/>
    <property type="chains" value="Q/R=1-103"/>
</dbReference>
<name>Q8GT36_SPIOL</name>
<sequence precursor="true">MSSLPFVFGAAASSRVVTAAAAKGTAETKQEKSFVDWLLGKITKEDQFYETDPILRGGDVKSSGSTSGKKGGTTSGKKGTVSIPSKKKNGNGGVFGGLFAKKD</sequence>
<dbReference type="EMDB" id="EMD-19939"/>
<keyword evidence="3" id="KW-1185">Reference proteome</keyword>
<dbReference type="GO" id="GO:0062068">
    <property type="term" value="F:chloroplast photosystem II binding"/>
    <property type="evidence" value="ECO:0000314"/>
    <property type="project" value="CAFA"/>
</dbReference>
<dbReference type="SUPFAM" id="SSF144256">
    <property type="entry name" value="TSP9-like"/>
    <property type="match status" value="1"/>
</dbReference>
<evidence type="ECO:0007829" key="6">
    <source>
        <dbReference type="PDB" id="7ZYV"/>
    </source>
</evidence>
<dbReference type="PDB" id="9ES9">
    <property type="method" value="EM"/>
    <property type="resolution" value="2.33 A"/>
    <property type="chains" value="Q/R=1-103"/>
</dbReference>
<dbReference type="InterPro" id="IPR037244">
    <property type="entry name" value="TSP9_sf"/>
</dbReference>
<dbReference type="SMR" id="Q8GT36"/>
<dbReference type="EMDB" id="EMD-19940"/>
<dbReference type="EMBL" id="AJ507430">
    <property type="protein sequence ID" value="CAD45559.1"/>
    <property type="molecule type" value="mRNA"/>
</dbReference>
<gene>
    <name evidence="2" type="primary">tsp9</name>
    <name evidence="4" type="synonym">LOC130459888</name>
</gene>
<evidence type="ECO:0000313" key="3">
    <source>
        <dbReference type="Proteomes" id="UP000813463"/>
    </source>
</evidence>
<dbReference type="FunCoup" id="Q8GT36">
    <property type="interactions" value="971"/>
</dbReference>
<proteinExistence type="evidence at protein level"/>
<dbReference type="GO" id="GO:0042651">
    <property type="term" value="C:thylakoid membrane"/>
    <property type="evidence" value="ECO:0000314"/>
    <property type="project" value="CAFA"/>
</dbReference>
<evidence type="ECO:0000256" key="1">
    <source>
        <dbReference type="SAM" id="MobiDB-lite"/>
    </source>
</evidence>
<dbReference type="PDB" id="2FFT">
    <property type="method" value="NMR"/>
    <property type="chains" value="A=21-103"/>
</dbReference>
<dbReference type="EMDB" id="EMD-15027"/>
<protein>
    <submittedName>
        <fullName evidence="2">Thylakoid soluble phosphoprotein</fullName>
    </submittedName>
</protein>
<accession>Q8GT36</accession>
<dbReference type="EvolutionaryTrace" id="Q8GT36"/>
<dbReference type="EMDB" id="EMD-19938"/>
<reference evidence="4" key="6">
    <citation type="submission" date="2025-05" db="UniProtKB">
        <authorList>
            <consortium name="RefSeq"/>
        </authorList>
    </citation>
    <scope>IDENTIFICATION</scope>
    <source>
        <tissue evidence="4">Leaf</tissue>
    </source>
</reference>
<dbReference type="Proteomes" id="UP000813463">
    <property type="component" value="Chromosome 1"/>
</dbReference>
<dbReference type="Pfam" id="PF11493">
    <property type="entry name" value="TSP9"/>
    <property type="match status" value="1"/>
</dbReference>
<dbReference type="PDB" id="9ES7">
    <property type="method" value="EM"/>
    <property type="resolution" value="1.94 A"/>
    <property type="chains" value="Q/R=1-103"/>
</dbReference>
<dbReference type="PANTHER" id="PTHR36370">
    <property type="entry name" value="THYLAKOID SOLUBLE PHOSPHOPROTEIN"/>
    <property type="match status" value="1"/>
</dbReference>
<dbReference type="GO" id="GO:0062067">
    <property type="term" value="F:chloroplast photosystem I binding"/>
    <property type="evidence" value="ECO:0000314"/>
    <property type="project" value="UniProtKB"/>
</dbReference>
<dbReference type="InterPro" id="IPR021584">
    <property type="entry name" value="TSP9"/>
</dbReference>
<dbReference type="AlphaFoldDB" id="Q8GT36"/>
<reference evidence="7 8" key="5">
    <citation type="journal article" date="2024" name="Nat. Plants">
        <title>Molecular basis of plastoquinone reduction in plant cytochrome b&lt;sub&gt;6&lt;/sub&gt;f.</title>
        <authorList>
            <person name="Pintscher S."/>
            <person name="Pietras R."/>
            <person name="Mielecki B."/>
            <person name="Szwalec M."/>
            <person name="Wojcik-Augustyn A."/>
            <person name="Indyka P."/>
            <person name="Rawski M."/>
            <person name="Koziej L."/>
            <person name="Jaciuk M."/>
            <person name="Wazny G."/>
            <person name="Glatt S."/>
            <person name="Osyczka A."/>
        </authorList>
    </citation>
    <scope>STRUCTURE BY ELECTRON MICROSCOPY (1.94 ANGSTROMS)</scope>
</reference>
<evidence type="ECO:0000313" key="4">
    <source>
        <dbReference type="RefSeq" id="XP_056683494.1"/>
    </source>
</evidence>
<organism evidence="2">
    <name type="scientific">Spinacia oleracea</name>
    <name type="common">Spinach</name>
    <dbReference type="NCBI Taxonomy" id="3562"/>
    <lineage>
        <taxon>Eukaryota</taxon>
        <taxon>Viridiplantae</taxon>
        <taxon>Streptophyta</taxon>
        <taxon>Embryophyta</taxon>
        <taxon>Tracheophyta</taxon>
        <taxon>Spermatophyta</taxon>
        <taxon>Magnoliopsida</taxon>
        <taxon>eudicotyledons</taxon>
        <taxon>Gunneridae</taxon>
        <taxon>Pentapetalae</taxon>
        <taxon>Caryophyllales</taxon>
        <taxon>Chenopodiaceae</taxon>
        <taxon>Chenopodioideae</taxon>
        <taxon>Anserineae</taxon>
        <taxon>Spinacia</taxon>
    </lineage>
</organism>
<reference evidence="3" key="3">
    <citation type="journal article" date="2021" name="Nat. Commun.">
        <title>Genomic analyses provide insights into spinach domestication and the genetic basis of agronomic traits.</title>
        <authorList>
            <person name="Cai X."/>
            <person name="Sun X."/>
            <person name="Xu C."/>
            <person name="Sun H."/>
            <person name="Wang X."/>
            <person name="Ge C."/>
            <person name="Zhang Z."/>
            <person name="Wang Q."/>
            <person name="Fei Z."/>
            <person name="Jiao C."/>
            <person name="Wang Q."/>
        </authorList>
    </citation>
    <scope>NUCLEOTIDE SEQUENCE [LARGE SCALE GENOMIC DNA]</scope>
    <source>
        <strain evidence="3">cv. Varoflay</strain>
    </source>
</reference>
<dbReference type="PDB" id="9ES8">
    <property type="method" value="EM"/>
    <property type="resolution" value="2.24 A"/>
    <property type="chains" value="Q/R=1-103"/>
</dbReference>
<dbReference type="GO" id="GO:0062066">
    <property type="term" value="F:PSII associated light-harvesting complex II binding"/>
    <property type="evidence" value="ECO:0000314"/>
    <property type="project" value="UniProtKB"/>
</dbReference>
<evidence type="ECO:0000313" key="2">
    <source>
        <dbReference type="EMBL" id="CAD45559.1"/>
    </source>
</evidence>
<dbReference type="Gene3D" id="6.10.250.930">
    <property type="match status" value="1"/>
</dbReference>
<dbReference type="STRING" id="3562.Q8GT36"/>
<reference evidence="5" key="2">
    <citation type="journal article" date="2006" name="Biochemistry">
        <title>Micelle-induced folding of spinach thylakoid soluble phosphoprotein of 9 kDa and its functional implications.</title>
        <authorList>
            <person name="Song J."/>
            <person name="Lee M.S."/>
            <person name="Carlberg I."/>
            <person name="Vener A.V."/>
            <person name="Markley J.L."/>
        </authorList>
    </citation>
    <scope>STRUCTURE BY NMR OF 21-103</scope>
</reference>
<dbReference type="GO" id="GO:0008289">
    <property type="term" value="F:lipid binding"/>
    <property type="evidence" value="ECO:0000269"/>
    <property type="project" value="DisProt"/>
</dbReference>
<evidence type="ECO:0007829" key="7">
    <source>
        <dbReference type="PDB" id="9ES7"/>
    </source>
</evidence>
<feature type="region of interest" description="Disordered" evidence="1">
    <location>
        <begin position="53"/>
        <end position="103"/>
    </location>
</feature>
<reference evidence="2" key="1">
    <citation type="journal article" date="2003" name="Proc. Natl. Acad. Sci. U.S.A.">
        <title>A novel plant protein undergoing light-induced phosphorylation and release from the photosynthetic thylakoid membranes.</title>
        <authorList>
            <person name="Carlberg I."/>
            <person name="Hansson M."/>
            <person name="Kieselbach T."/>
            <person name="Schroder W.P."/>
            <person name="Andersson B."/>
            <person name="Vener A.V."/>
        </authorList>
    </citation>
    <scope>NUCLEOTIDE SEQUENCE</scope>
    <source>
        <tissue evidence="2">Leaves</tissue>
    </source>
</reference>
<dbReference type="GO" id="GO:0009416">
    <property type="term" value="P:response to light stimulus"/>
    <property type="evidence" value="ECO:0000314"/>
    <property type="project" value="CAFA"/>
</dbReference>
<dbReference type="PDBsum" id="2FFT"/>